<protein>
    <submittedName>
        <fullName evidence="1">HK97 gp10 family phage protein</fullName>
    </submittedName>
</protein>
<reference evidence="1 2" key="1">
    <citation type="submission" date="2023-02" db="EMBL/GenBank/DDBJ databases">
        <title>Genome sequence of Sphingomonas naphthae.</title>
        <authorList>
            <person name="Kim S."/>
            <person name="Heo J."/>
            <person name="Kwon S.-W."/>
        </authorList>
    </citation>
    <scope>NUCLEOTIDE SEQUENCE [LARGE SCALE GENOMIC DNA]</scope>
    <source>
        <strain evidence="1 2">KACC 18716</strain>
    </source>
</reference>
<name>A0ABY7TP66_9SPHN</name>
<sequence length="176" mass="18555">MTSADKVLAGVHAFLGNMIQNLEPKVLRGALKEGAEVIAAGARENCRSDEVRATIKTSSRAEPGIVVAKVQTKGPGAYMAPWLEHGTDPHFISVDDSQSGGMTVRRINRTTKEALMIGGAFVGTTVFHPGAKPYPFMRPAADTRADMAIEAVAGHITKHLTKEGLAGPAPAAEPDE</sequence>
<keyword evidence="2" id="KW-1185">Reference proteome</keyword>
<organism evidence="1 2">
    <name type="scientific">Sphingomonas naphthae</name>
    <dbReference type="NCBI Taxonomy" id="1813468"/>
    <lineage>
        <taxon>Bacteria</taxon>
        <taxon>Pseudomonadati</taxon>
        <taxon>Pseudomonadota</taxon>
        <taxon>Alphaproteobacteria</taxon>
        <taxon>Sphingomonadales</taxon>
        <taxon>Sphingomonadaceae</taxon>
        <taxon>Sphingomonas</taxon>
    </lineage>
</organism>
<evidence type="ECO:0000313" key="2">
    <source>
        <dbReference type="Proteomes" id="UP001220395"/>
    </source>
</evidence>
<accession>A0ABY7TP66</accession>
<dbReference type="RefSeq" id="WP_273690544.1">
    <property type="nucleotide sequence ID" value="NZ_CP117411.1"/>
</dbReference>
<dbReference type="EMBL" id="CP117411">
    <property type="protein sequence ID" value="WCT75033.1"/>
    <property type="molecule type" value="Genomic_DNA"/>
</dbReference>
<gene>
    <name evidence="1" type="ORF">PQ455_07410</name>
</gene>
<proteinExistence type="predicted"/>
<evidence type="ECO:0000313" key="1">
    <source>
        <dbReference type="EMBL" id="WCT75033.1"/>
    </source>
</evidence>
<dbReference type="Proteomes" id="UP001220395">
    <property type="component" value="Chromosome"/>
</dbReference>